<dbReference type="InterPro" id="IPR023808">
    <property type="entry name" value="Nitrile_Hydratase_acc_put"/>
</dbReference>
<dbReference type="SUPFAM" id="SSF50090">
    <property type="entry name" value="Electron transport accessory proteins"/>
    <property type="match status" value="1"/>
</dbReference>
<dbReference type="InterPro" id="IPR049054">
    <property type="entry name" value="CN_hydtase_beta-like_N"/>
</dbReference>
<dbReference type="Proteomes" id="UP001595528">
    <property type="component" value="Unassembled WGS sequence"/>
</dbReference>
<feature type="compositionally biased region" description="Pro residues" evidence="1">
    <location>
        <begin position="33"/>
        <end position="42"/>
    </location>
</feature>
<sequence length="151" mass="16871">MTAGQDSERPVFGVERAPQEIPGAGMRGRRTPPSHPDMPPIPQDAEGPVFKEPWEAQAFAMVLDLYDKGRFTWNEWVETISAEIAAAKTRGDPDLGDSYYTHWLSALEKLVAAKGLSSAEELAGRKEAWRHADEHRDFGAPIELHDHDQDH</sequence>
<dbReference type="Gene3D" id="1.10.472.20">
    <property type="entry name" value="Nitrile hydratase, beta subunit"/>
    <property type="match status" value="1"/>
</dbReference>
<dbReference type="NCBIfam" id="TIGR03889">
    <property type="entry name" value="nitrile_acc"/>
    <property type="match status" value="1"/>
</dbReference>
<proteinExistence type="predicted"/>
<dbReference type="InterPro" id="IPR008990">
    <property type="entry name" value="Elect_transpt_acc-like_dom_sf"/>
</dbReference>
<evidence type="ECO:0000313" key="3">
    <source>
        <dbReference type="EMBL" id="MFC3227546.1"/>
    </source>
</evidence>
<dbReference type="Pfam" id="PF21006">
    <property type="entry name" value="NHase_beta_N"/>
    <property type="match status" value="1"/>
</dbReference>
<reference evidence="4" key="1">
    <citation type="journal article" date="2019" name="Int. J. Syst. Evol. Microbiol.">
        <title>The Global Catalogue of Microorganisms (GCM) 10K type strain sequencing project: providing services to taxonomists for standard genome sequencing and annotation.</title>
        <authorList>
            <consortium name="The Broad Institute Genomics Platform"/>
            <consortium name="The Broad Institute Genome Sequencing Center for Infectious Disease"/>
            <person name="Wu L."/>
            <person name="Ma J."/>
        </authorList>
    </citation>
    <scope>NUCLEOTIDE SEQUENCE [LARGE SCALE GENOMIC DNA]</scope>
    <source>
        <strain evidence="4">KCTC 42964</strain>
    </source>
</reference>
<dbReference type="InterPro" id="IPR042262">
    <property type="entry name" value="CN_hydtase_beta_C"/>
</dbReference>
<dbReference type="EMBL" id="JBHRTR010000023">
    <property type="protein sequence ID" value="MFC3227546.1"/>
    <property type="molecule type" value="Genomic_DNA"/>
</dbReference>
<evidence type="ECO:0000259" key="2">
    <source>
        <dbReference type="Pfam" id="PF21006"/>
    </source>
</evidence>
<accession>A0ABV7KYZ3</accession>
<comment type="caution">
    <text evidence="3">The sequence shown here is derived from an EMBL/GenBank/DDBJ whole genome shotgun (WGS) entry which is preliminary data.</text>
</comment>
<protein>
    <submittedName>
        <fullName evidence="3">Nitrile hydratase accessory protein</fullName>
    </submittedName>
</protein>
<evidence type="ECO:0000256" key="1">
    <source>
        <dbReference type="SAM" id="MobiDB-lite"/>
    </source>
</evidence>
<keyword evidence="4" id="KW-1185">Reference proteome</keyword>
<name>A0ABV7KYZ3_9PROT</name>
<feature type="domain" description="Nitrile hydratase beta subunit-like N-terminal" evidence="2">
    <location>
        <begin position="37"/>
        <end position="130"/>
    </location>
</feature>
<dbReference type="RefSeq" id="WP_379899788.1">
    <property type="nucleotide sequence ID" value="NZ_JBHRTR010000023.1"/>
</dbReference>
<gene>
    <name evidence="3" type="ORF">ACFOGJ_09910</name>
</gene>
<feature type="region of interest" description="Disordered" evidence="1">
    <location>
        <begin position="1"/>
        <end position="48"/>
    </location>
</feature>
<evidence type="ECO:0000313" key="4">
    <source>
        <dbReference type="Proteomes" id="UP001595528"/>
    </source>
</evidence>
<organism evidence="3 4">
    <name type="scientific">Marinibaculum pumilum</name>
    <dbReference type="NCBI Taxonomy" id="1766165"/>
    <lineage>
        <taxon>Bacteria</taxon>
        <taxon>Pseudomonadati</taxon>
        <taxon>Pseudomonadota</taxon>
        <taxon>Alphaproteobacteria</taxon>
        <taxon>Rhodospirillales</taxon>
        <taxon>Rhodospirillaceae</taxon>
        <taxon>Marinibaculum</taxon>
    </lineage>
</organism>